<protein>
    <submittedName>
        <fullName evidence="1">Uncharacterized protein</fullName>
    </submittedName>
</protein>
<sequence length="78" mass="9110">MKRDMSIPYKYPAENVTIQLKGKYGEEKVKELLNFIHDVVSLSEHVSAEHLFFWHDIRDIIIQGEIQGAELVSELRAR</sequence>
<comment type="caution">
    <text evidence="1">The sequence shown here is derived from an EMBL/GenBank/DDBJ whole genome shotgun (WGS) entry which is preliminary data.</text>
</comment>
<evidence type="ECO:0000313" key="1">
    <source>
        <dbReference type="EMBL" id="KKL90165.1"/>
    </source>
</evidence>
<dbReference type="AlphaFoldDB" id="A0A0F9I8M1"/>
<dbReference type="EMBL" id="LAZR01020084">
    <property type="protein sequence ID" value="KKL90165.1"/>
    <property type="molecule type" value="Genomic_DNA"/>
</dbReference>
<reference evidence="1" key="1">
    <citation type="journal article" date="2015" name="Nature">
        <title>Complex archaea that bridge the gap between prokaryotes and eukaryotes.</title>
        <authorList>
            <person name="Spang A."/>
            <person name="Saw J.H."/>
            <person name="Jorgensen S.L."/>
            <person name="Zaremba-Niedzwiedzka K."/>
            <person name="Martijn J."/>
            <person name="Lind A.E."/>
            <person name="van Eijk R."/>
            <person name="Schleper C."/>
            <person name="Guy L."/>
            <person name="Ettema T.J."/>
        </authorList>
    </citation>
    <scope>NUCLEOTIDE SEQUENCE</scope>
</reference>
<proteinExistence type="predicted"/>
<organism evidence="1">
    <name type="scientific">marine sediment metagenome</name>
    <dbReference type="NCBI Taxonomy" id="412755"/>
    <lineage>
        <taxon>unclassified sequences</taxon>
        <taxon>metagenomes</taxon>
        <taxon>ecological metagenomes</taxon>
    </lineage>
</organism>
<gene>
    <name evidence="1" type="ORF">LCGC14_1907400</name>
</gene>
<accession>A0A0F9I8M1</accession>
<name>A0A0F9I8M1_9ZZZZ</name>